<dbReference type="WBParaSite" id="L893_g6343.t1">
    <property type="protein sequence ID" value="L893_g6343.t1"/>
    <property type="gene ID" value="L893_g6343"/>
</dbReference>
<organism evidence="1 2">
    <name type="scientific">Steinernema glaseri</name>
    <dbReference type="NCBI Taxonomy" id="37863"/>
    <lineage>
        <taxon>Eukaryota</taxon>
        <taxon>Metazoa</taxon>
        <taxon>Ecdysozoa</taxon>
        <taxon>Nematoda</taxon>
        <taxon>Chromadorea</taxon>
        <taxon>Rhabditida</taxon>
        <taxon>Tylenchina</taxon>
        <taxon>Panagrolaimomorpha</taxon>
        <taxon>Strongyloidoidea</taxon>
        <taxon>Steinernematidae</taxon>
        <taxon>Steinernema</taxon>
    </lineage>
</organism>
<proteinExistence type="predicted"/>
<dbReference type="Proteomes" id="UP000095287">
    <property type="component" value="Unplaced"/>
</dbReference>
<keyword evidence="1" id="KW-1185">Reference proteome</keyword>
<sequence>MLRNYDPSLLHGVVSRCYADLESDRRSDSFWETKIVNNTFNKCNSVTQELLLDCDPFKCLTADHSPS</sequence>
<reference evidence="2" key="1">
    <citation type="submission" date="2016-11" db="UniProtKB">
        <authorList>
            <consortium name="WormBaseParasite"/>
        </authorList>
    </citation>
    <scope>IDENTIFICATION</scope>
</reference>
<evidence type="ECO:0000313" key="1">
    <source>
        <dbReference type="Proteomes" id="UP000095287"/>
    </source>
</evidence>
<name>A0A1I8AKB0_9BILA</name>
<dbReference type="AlphaFoldDB" id="A0A1I8AKB0"/>
<evidence type="ECO:0000313" key="2">
    <source>
        <dbReference type="WBParaSite" id="L893_g6343.t1"/>
    </source>
</evidence>
<protein>
    <submittedName>
        <fullName evidence="2">RNA-directed RNA polymerase</fullName>
    </submittedName>
</protein>
<accession>A0A1I8AKB0</accession>